<proteinExistence type="predicted"/>
<dbReference type="Pfam" id="PF13560">
    <property type="entry name" value="HTH_31"/>
    <property type="match status" value="1"/>
</dbReference>
<accession>A0ABV4ASH1</accession>
<dbReference type="Gene3D" id="1.10.260.40">
    <property type="entry name" value="lambda repressor-like DNA-binding domains"/>
    <property type="match status" value="1"/>
</dbReference>
<comment type="caution">
    <text evidence="3">The sequence shown here is derived from an EMBL/GenBank/DDBJ whole genome shotgun (WGS) entry which is preliminary data.</text>
</comment>
<dbReference type="PANTHER" id="PTHR35010:SF2">
    <property type="entry name" value="BLL4672 PROTEIN"/>
    <property type="match status" value="1"/>
</dbReference>
<evidence type="ECO:0000313" key="4">
    <source>
        <dbReference type="Proteomes" id="UP001562159"/>
    </source>
</evidence>
<name>A0ABV4ASH1_9GAMM</name>
<dbReference type="SUPFAM" id="SSF47413">
    <property type="entry name" value="lambda repressor-like DNA-binding domains"/>
    <property type="match status" value="1"/>
</dbReference>
<sequence length="269" mass="29905">MNATPHDIDSELRQRLARFLRARREAMPPPRGAAGRRRTPGLRREEVAQHAGISTAWYTWLEQGRDIALSAEALARLAEVLALSPAERRYLFELARRRDPHPPDDAGHEAAPPALLAVVQALLMPAYVLDRHWRRLAWNAAAMQLFAPWADSGEPCLLRYMFLDASARRFIVDWDARAARLVAEFRADTALHPGDAGLLALVEQLCGASADFAARWRRQDVLGREGGRRDFAHPAWGAVAYEQLTLVPAGHADHKLVMLLPWPTGAGAS</sequence>
<dbReference type="Proteomes" id="UP001562159">
    <property type="component" value="Unassembled WGS sequence"/>
</dbReference>
<evidence type="ECO:0000256" key="1">
    <source>
        <dbReference type="SAM" id="MobiDB-lite"/>
    </source>
</evidence>
<reference evidence="3 4" key="1">
    <citation type="submission" date="2024-07" db="EMBL/GenBank/DDBJ databases">
        <title>Molecular mechanisms and environmental adaptations of flagellar loss and biofilm growth of Rhodanobacter under environmental stress.</title>
        <authorList>
            <person name="Chen M."/>
        </authorList>
    </citation>
    <scope>NUCLEOTIDE SEQUENCE [LARGE SCALE GENOMIC DNA]</scope>
    <source>
        <strain evidence="3 4">RS22</strain>
    </source>
</reference>
<dbReference type="SMART" id="SM00530">
    <property type="entry name" value="HTH_XRE"/>
    <property type="match status" value="1"/>
</dbReference>
<dbReference type="Pfam" id="PF17765">
    <property type="entry name" value="MLTR_LBD"/>
    <property type="match status" value="1"/>
</dbReference>
<feature type="domain" description="HTH cro/C1-type" evidence="2">
    <location>
        <begin position="19"/>
        <end position="88"/>
    </location>
</feature>
<feature type="region of interest" description="Disordered" evidence="1">
    <location>
        <begin position="23"/>
        <end position="44"/>
    </location>
</feature>
<dbReference type="PANTHER" id="PTHR35010">
    <property type="entry name" value="BLL4672 PROTEIN-RELATED"/>
    <property type="match status" value="1"/>
</dbReference>
<gene>
    <name evidence="3" type="ORF">AB7878_07725</name>
</gene>
<dbReference type="InterPro" id="IPR001387">
    <property type="entry name" value="Cro/C1-type_HTH"/>
</dbReference>
<protein>
    <submittedName>
        <fullName evidence="3">Helix-turn-helix transcriptional regulator</fullName>
    </submittedName>
</protein>
<dbReference type="InterPro" id="IPR041413">
    <property type="entry name" value="MLTR_LBD"/>
</dbReference>
<evidence type="ECO:0000313" key="3">
    <source>
        <dbReference type="EMBL" id="MEY2182304.1"/>
    </source>
</evidence>
<dbReference type="CDD" id="cd00093">
    <property type="entry name" value="HTH_XRE"/>
    <property type="match status" value="1"/>
</dbReference>
<dbReference type="EMBL" id="JBGBPY010000001">
    <property type="protein sequence ID" value="MEY2182304.1"/>
    <property type="molecule type" value="Genomic_DNA"/>
</dbReference>
<organism evidence="3 4">
    <name type="scientific">Rhodanobacter humi</name>
    <dbReference type="NCBI Taxonomy" id="1888173"/>
    <lineage>
        <taxon>Bacteria</taxon>
        <taxon>Pseudomonadati</taxon>
        <taxon>Pseudomonadota</taxon>
        <taxon>Gammaproteobacteria</taxon>
        <taxon>Lysobacterales</taxon>
        <taxon>Rhodanobacteraceae</taxon>
        <taxon>Rhodanobacter</taxon>
    </lineage>
</organism>
<keyword evidence="4" id="KW-1185">Reference proteome</keyword>
<dbReference type="InterPro" id="IPR010982">
    <property type="entry name" value="Lambda_DNA-bd_dom_sf"/>
</dbReference>
<evidence type="ECO:0000259" key="2">
    <source>
        <dbReference type="SMART" id="SM00530"/>
    </source>
</evidence>
<dbReference type="Gene3D" id="3.30.450.180">
    <property type="match status" value="1"/>
</dbReference>